<name>A0ABT9WNZ3_9BACI</name>
<dbReference type="Gene3D" id="3.50.50.60">
    <property type="entry name" value="FAD/NAD(P)-binding domain"/>
    <property type="match status" value="2"/>
</dbReference>
<evidence type="ECO:0000313" key="6">
    <source>
        <dbReference type="EMBL" id="MDQ0174998.1"/>
    </source>
</evidence>
<dbReference type="RefSeq" id="WP_307226927.1">
    <property type="nucleotide sequence ID" value="NZ_JAUSTT010000003.1"/>
</dbReference>
<evidence type="ECO:0000256" key="4">
    <source>
        <dbReference type="ARBA" id="ARBA00023002"/>
    </source>
</evidence>
<dbReference type="InterPro" id="IPR023753">
    <property type="entry name" value="FAD/NAD-binding_dom"/>
</dbReference>
<dbReference type="PRINTS" id="PR00469">
    <property type="entry name" value="PNDRDTASEII"/>
</dbReference>
<protein>
    <submittedName>
        <fullName evidence="6">Thioredoxin reductase (NADPH)</fullName>
        <ecNumber evidence="6">1.8.1.9</ecNumber>
    </submittedName>
</protein>
<organism evidence="6 7">
    <name type="scientific">Bacillus chungangensis</name>
    <dbReference type="NCBI Taxonomy" id="587633"/>
    <lineage>
        <taxon>Bacteria</taxon>
        <taxon>Bacillati</taxon>
        <taxon>Bacillota</taxon>
        <taxon>Bacilli</taxon>
        <taxon>Bacillales</taxon>
        <taxon>Bacillaceae</taxon>
        <taxon>Bacillus</taxon>
    </lineage>
</organism>
<dbReference type="InterPro" id="IPR036188">
    <property type="entry name" value="FAD/NAD-bd_sf"/>
</dbReference>
<proteinExistence type="predicted"/>
<dbReference type="InterPro" id="IPR050097">
    <property type="entry name" value="Ferredoxin-NADP_redctase_2"/>
</dbReference>
<comment type="subunit">
    <text evidence="2">Homodimer.</text>
</comment>
<dbReference type="SUPFAM" id="SSF51905">
    <property type="entry name" value="FAD/NAD(P)-binding domain"/>
    <property type="match status" value="1"/>
</dbReference>
<keyword evidence="3" id="KW-0285">Flavoprotein</keyword>
<evidence type="ECO:0000256" key="1">
    <source>
        <dbReference type="ARBA" id="ARBA00001974"/>
    </source>
</evidence>
<dbReference type="Proteomes" id="UP001223586">
    <property type="component" value="Unassembled WGS sequence"/>
</dbReference>
<sequence length="304" mass="34059">MELLDCAIIGAGPAGLNASLVLGRARRKVALFDNRTNRNRVTQESHGFLTRDGIKPAAFKEIGLNELKSYPSVQYYENTVSKITKQSNGWFKITTLENTEYTAEKIILATGIQEKFPSIPNIKQYYGKSLFSCPYCDGWELKDKPLIIISENEEHAFHMGKLVYNWSKDLVIATNGHELSNPILNELHRKNITVITEPIKNLHGDDGYLKKVEFHSGHEIERFGGFIVFTFMRPNQFAEQLGCDIQENGAIVTENTVHTSQKNIYTAGETTKLGHSSLIIAASEGYKAAIAVNTDITNERFNGD</sequence>
<evidence type="ECO:0000256" key="3">
    <source>
        <dbReference type="ARBA" id="ARBA00022630"/>
    </source>
</evidence>
<comment type="cofactor">
    <cofactor evidence="1">
        <name>FAD</name>
        <dbReference type="ChEBI" id="CHEBI:57692"/>
    </cofactor>
</comment>
<evidence type="ECO:0000256" key="2">
    <source>
        <dbReference type="ARBA" id="ARBA00011738"/>
    </source>
</evidence>
<dbReference type="GO" id="GO:0004791">
    <property type="term" value="F:thioredoxin-disulfide reductase (NADPH) activity"/>
    <property type="evidence" value="ECO:0007669"/>
    <property type="project" value="UniProtKB-EC"/>
</dbReference>
<dbReference type="PRINTS" id="PR00368">
    <property type="entry name" value="FADPNR"/>
</dbReference>
<dbReference type="Pfam" id="PF07992">
    <property type="entry name" value="Pyr_redox_2"/>
    <property type="match status" value="1"/>
</dbReference>
<keyword evidence="7" id="KW-1185">Reference proteome</keyword>
<evidence type="ECO:0000259" key="5">
    <source>
        <dbReference type="Pfam" id="PF07992"/>
    </source>
</evidence>
<evidence type="ECO:0000313" key="7">
    <source>
        <dbReference type="Proteomes" id="UP001223586"/>
    </source>
</evidence>
<dbReference type="EC" id="1.8.1.9" evidence="6"/>
<keyword evidence="4 6" id="KW-0560">Oxidoreductase</keyword>
<dbReference type="EMBL" id="JAUSTT010000003">
    <property type="protein sequence ID" value="MDQ0174998.1"/>
    <property type="molecule type" value="Genomic_DNA"/>
</dbReference>
<gene>
    <name evidence="6" type="ORF">J2S08_000832</name>
</gene>
<feature type="domain" description="FAD/NAD(P)-binding" evidence="5">
    <location>
        <begin position="5"/>
        <end position="284"/>
    </location>
</feature>
<comment type="caution">
    <text evidence="6">The sequence shown here is derived from an EMBL/GenBank/DDBJ whole genome shotgun (WGS) entry which is preliminary data.</text>
</comment>
<accession>A0ABT9WNZ3</accession>
<reference evidence="6 7" key="1">
    <citation type="submission" date="2023-07" db="EMBL/GenBank/DDBJ databases">
        <title>Genomic Encyclopedia of Type Strains, Phase IV (KMG-IV): sequencing the most valuable type-strain genomes for metagenomic binning, comparative biology and taxonomic classification.</title>
        <authorList>
            <person name="Goeker M."/>
        </authorList>
    </citation>
    <scope>NUCLEOTIDE SEQUENCE [LARGE SCALE GENOMIC DNA]</scope>
    <source>
        <strain evidence="6 7">DSM 23837</strain>
    </source>
</reference>
<dbReference type="PANTHER" id="PTHR48105">
    <property type="entry name" value="THIOREDOXIN REDUCTASE 1-RELATED-RELATED"/>
    <property type="match status" value="1"/>
</dbReference>